<organism evidence="1 2">
    <name type="scientific">Crocosphaera watsonii WH 0005</name>
    <dbReference type="NCBI Taxonomy" id="423472"/>
    <lineage>
        <taxon>Bacteria</taxon>
        <taxon>Bacillati</taxon>
        <taxon>Cyanobacteriota</taxon>
        <taxon>Cyanophyceae</taxon>
        <taxon>Oscillatoriophycideae</taxon>
        <taxon>Chroococcales</taxon>
        <taxon>Aphanothecaceae</taxon>
        <taxon>Crocosphaera</taxon>
    </lineage>
</organism>
<reference evidence="1 2" key="1">
    <citation type="submission" date="2013-01" db="EMBL/GenBank/DDBJ databases">
        <authorList>
            <person name="Bench S."/>
        </authorList>
    </citation>
    <scope>NUCLEOTIDE SEQUENCE [LARGE SCALE GENOMIC DNA]</scope>
    <source>
        <strain evidence="1 2">WH 0005</strain>
    </source>
</reference>
<comment type="caution">
    <text evidence="1">The sequence shown here is derived from an EMBL/GenBank/DDBJ whole genome shotgun (WGS) entry which is preliminary data.</text>
</comment>
<reference evidence="1 2" key="2">
    <citation type="submission" date="2013-09" db="EMBL/GenBank/DDBJ databases">
        <title>Whole genome comparison of six Crocosphaera watsonii strains with differing phenotypes.</title>
        <authorList>
            <person name="Bench S.R."/>
            <person name="Heller P."/>
            <person name="Frank I."/>
            <person name="Arciniega M."/>
            <person name="Shilova I.N."/>
            <person name="Zehr J.P."/>
        </authorList>
    </citation>
    <scope>NUCLEOTIDE SEQUENCE [LARGE SCALE GENOMIC DNA]</scope>
    <source>
        <strain evidence="1 2">WH 0005</strain>
    </source>
</reference>
<protein>
    <submittedName>
        <fullName evidence="1">Uncharacterized protein</fullName>
    </submittedName>
</protein>
<accession>T2J0Q2</accession>
<dbReference type="AlphaFoldDB" id="T2J0Q2"/>
<name>T2J0Q2_CROWT</name>
<proteinExistence type="predicted"/>
<sequence>MIHENLDKPPSVPPLSRGLGGSEFDLFSQLITDCYIIEINYTYSQLLHLIGIFTMRHN</sequence>
<dbReference type="Proteomes" id="UP000017981">
    <property type="component" value="Unassembled WGS sequence"/>
</dbReference>
<evidence type="ECO:0000313" key="2">
    <source>
        <dbReference type="Proteomes" id="UP000017981"/>
    </source>
</evidence>
<evidence type="ECO:0000313" key="1">
    <source>
        <dbReference type="EMBL" id="CCQ59441.1"/>
    </source>
</evidence>
<dbReference type="EMBL" id="CAQL01001230">
    <property type="protein sequence ID" value="CCQ59441.1"/>
    <property type="molecule type" value="Genomic_DNA"/>
</dbReference>
<gene>
    <name evidence="1" type="ORF">CWATWH0005_5227</name>
</gene>